<dbReference type="AlphaFoldDB" id="A0A0U5G2Y2"/>
<sequence>MEVAVHNVDGRSQQRKRRRSMWNIESSSDSDAGDIDHDGHTRRLTSRSSQARTTTPQASLPDRGAGETFPQPSGTAQASQQSSSRASKRQSKSIGPKPTTRFSTPESGPGVVLDGDMVDRERLPNRTMPEIRAIRDKTRQGNTPSEKRAQPSQTPQSAFSTSSHPTQSAQLGSHTHNHKPLAGRSNAPPTAQRSTSCRAHTPSVSESNVSRTGPRQLLLGGQGDREVSPRQGVDLMVLIPMPQPGPPAAPSQRVTSVALVESHGEAEELGTASSTSERIKPPDRPQLSETSENDQKHRNSSPPTVAEKSQDATAEHGPDNQAKSSNSAPKPETLPAAVEASPDLSTDVRGETRNMAQPQFLQSDPSKPCENSTPVPPSSTLTANDIDQYYHTGIEAIRSGTRNLESYYFAMNDEQIAENKLLKEANQGLQSLIRQAFTENATLKKEAAENKEELDKLLKEKKRWAEDRQNIGRIARTCKTLEELANSLSAPDEKS</sequence>
<reference evidence="4" key="1">
    <citation type="journal article" date="2016" name="Genome Announc.">
        <title>Draft genome sequences of fungus Aspergillus calidoustus.</title>
        <authorList>
            <person name="Horn F."/>
            <person name="Linde J."/>
            <person name="Mattern D.J."/>
            <person name="Walther G."/>
            <person name="Guthke R."/>
            <person name="Scherlach K."/>
            <person name="Martin K."/>
            <person name="Brakhage A.A."/>
            <person name="Petzke L."/>
            <person name="Valiante V."/>
        </authorList>
    </citation>
    <scope>NUCLEOTIDE SEQUENCE [LARGE SCALE GENOMIC DNA]</scope>
    <source>
        <strain evidence="4">SF006504</strain>
    </source>
</reference>
<protein>
    <submittedName>
        <fullName evidence="3">Uncharacterized protein</fullName>
    </submittedName>
</protein>
<feature type="compositionally biased region" description="Low complexity" evidence="2">
    <location>
        <begin position="76"/>
        <end position="85"/>
    </location>
</feature>
<keyword evidence="4" id="KW-1185">Reference proteome</keyword>
<proteinExistence type="predicted"/>
<name>A0A0U5G2Y2_ASPCI</name>
<feature type="compositionally biased region" description="Polar residues" evidence="2">
    <location>
        <begin position="187"/>
        <end position="213"/>
    </location>
</feature>
<accession>A0A0U5G2Y2</accession>
<keyword evidence="1" id="KW-0175">Coiled coil</keyword>
<feature type="coiled-coil region" evidence="1">
    <location>
        <begin position="433"/>
        <end position="467"/>
    </location>
</feature>
<evidence type="ECO:0000313" key="4">
    <source>
        <dbReference type="Proteomes" id="UP000054771"/>
    </source>
</evidence>
<dbReference type="Proteomes" id="UP000054771">
    <property type="component" value="Unassembled WGS sequence"/>
</dbReference>
<evidence type="ECO:0000256" key="2">
    <source>
        <dbReference type="SAM" id="MobiDB-lite"/>
    </source>
</evidence>
<evidence type="ECO:0000256" key="1">
    <source>
        <dbReference type="SAM" id="Coils"/>
    </source>
</evidence>
<feature type="compositionally biased region" description="Basic and acidic residues" evidence="2">
    <location>
        <begin position="308"/>
        <end position="318"/>
    </location>
</feature>
<evidence type="ECO:0000313" key="3">
    <source>
        <dbReference type="EMBL" id="CEL03887.1"/>
    </source>
</evidence>
<organism evidence="3 4">
    <name type="scientific">Aspergillus calidoustus</name>
    <dbReference type="NCBI Taxonomy" id="454130"/>
    <lineage>
        <taxon>Eukaryota</taxon>
        <taxon>Fungi</taxon>
        <taxon>Dikarya</taxon>
        <taxon>Ascomycota</taxon>
        <taxon>Pezizomycotina</taxon>
        <taxon>Eurotiomycetes</taxon>
        <taxon>Eurotiomycetidae</taxon>
        <taxon>Eurotiales</taxon>
        <taxon>Aspergillaceae</taxon>
        <taxon>Aspergillus</taxon>
        <taxon>Aspergillus subgen. Nidulantes</taxon>
    </lineage>
</organism>
<feature type="region of interest" description="Disordered" evidence="2">
    <location>
        <begin position="1"/>
        <end position="384"/>
    </location>
</feature>
<feature type="compositionally biased region" description="Polar residues" evidence="2">
    <location>
        <begin position="150"/>
        <end position="174"/>
    </location>
</feature>
<gene>
    <name evidence="3" type="ORF">ASPCAL05025</name>
</gene>
<feature type="compositionally biased region" description="Polar residues" evidence="2">
    <location>
        <begin position="46"/>
        <end position="58"/>
    </location>
</feature>
<dbReference type="EMBL" id="CDMC01000004">
    <property type="protein sequence ID" value="CEL03887.1"/>
    <property type="molecule type" value="Genomic_DNA"/>
</dbReference>
<feature type="compositionally biased region" description="Polar residues" evidence="2">
    <location>
        <begin position="354"/>
        <end position="384"/>
    </location>
</feature>
<feature type="compositionally biased region" description="Basic and acidic residues" evidence="2">
    <location>
        <begin position="132"/>
        <end position="149"/>
    </location>
</feature>